<dbReference type="AlphaFoldDB" id="A0A162Q2C4"/>
<protein>
    <submittedName>
        <fullName evidence="1">Uncharacterized protein</fullName>
    </submittedName>
</protein>
<sequence>MDMIKKKRVQAEKVYRKQQLHRLKSFEIQEGTRKNMKKNIRFCQLQVRWAIETSATYFVRRRKEKKKKKKEKKKDAL</sequence>
<evidence type="ECO:0000313" key="2">
    <source>
        <dbReference type="Proteomes" id="UP000076858"/>
    </source>
</evidence>
<comment type="caution">
    <text evidence="1">The sequence shown here is derived from an EMBL/GenBank/DDBJ whole genome shotgun (WGS) entry which is preliminary data.</text>
</comment>
<reference evidence="1 2" key="1">
    <citation type="submission" date="2016-03" db="EMBL/GenBank/DDBJ databases">
        <title>EvidentialGene: Evidence-directed Construction of Genes on Genomes.</title>
        <authorList>
            <person name="Gilbert D.G."/>
            <person name="Choi J.-H."/>
            <person name="Mockaitis K."/>
            <person name="Colbourne J."/>
            <person name="Pfrender M."/>
        </authorList>
    </citation>
    <scope>NUCLEOTIDE SEQUENCE [LARGE SCALE GENOMIC DNA]</scope>
    <source>
        <strain evidence="1 2">Xinb3</strain>
        <tissue evidence="1">Complete organism</tissue>
    </source>
</reference>
<keyword evidence="2" id="KW-1185">Reference proteome</keyword>
<dbReference type="EMBL" id="LRGB01000389">
    <property type="protein sequence ID" value="KZS19340.1"/>
    <property type="molecule type" value="Genomic_DNA"/>
</dbReference>
<organism evidence="1 2">
    <name type="scientific">Daphnia magna</name>
    <dbReference type="NCBI Taxonomy" id="35525"/>
    <lineage>
        <taxon>Eukaryota</taxon>
        <taxon>Metazoa</taxon>
        <taxon>Ecdysozoa</taxon>
        <taxon>Arthropoda</taxon>
        <taxon>Crustacea</taxon>
        <taxon>Branchiopoda</taxon>
        <taxon>Diplostraca</taxon>
        <taxon>Cladocera</taxon>
        <taxon>Anomopoda</taxon>
        <taxon>Daphniidae</taxon>
        <taxon>Daphnia</taxon>
    </lineage>
</organism>
<proteinExistence type="predicted"/>
<accession>A0A162Q2C4</accession>
<gene>
    <name evidence="1" type="ORF">APZ42_014209</name>
</gene>
<evidence type="ECO:0000313" key="1">
    <source>
        <dbReference type="EMBL" id="KZS19340.1"/>
    </source>
</evidence>
<dbReference type="Proteomes" id="UP000076858">
    <property type="component" value="Unassembled WGS sequence"/>
</dbReference>
<name>A0A162Q2C4_9CRUS</name>